<dbReference type="EMBL" id="FOFS01000006">
    <property type="protein sequence ID" value="SEQ41687.1"/>
    <property type="molecule type" value="Genomic_DNA"/>
</dbReference>
<evidence type="ECO:0000259" key="1">
    <source>
        <dbReference type="Pfam" id="PF00551"/>
    </source>
</evidence>
<dbReference type="Proteomes" id="UP000199233">
    <property type="component" value="Unassembled WGS sequence"/>
</dbReference>
<gene>
    <name evidence="2" type="ORF">SAMN04488038_106109</name>
</gene>
<protein>
    <submittedName>
        <fullName evidence="2">Methionyl-tRNA formyltransferase</fullName>
    </submittedName>
</protein>
<accession>A0A1H9FUY1</accession>
<evidence type="ECO:0000313" key="2">
    <source>
        <dbReference type="EMBL" id="SEQ41687.1"/>
    </source>
</evidence>
<name>A0A1H9FUY1_9GAMM</name>
<dbReference type="RefSeq" id="WP_093284862.1">
    <property type="nucleotide sequence ID" value="NZ_FOFS01000006.1"/>
</dbReference>
<dbReference type="STRING" id="489703.SAMN04488038_106109"/>
<dbReference type="CDD" id="cd08653">
    <property type="entry name" value="FMT_core_like_3"/>
    <property type="match status" value="1"/>
</dbReference>
<reference evidence="2 3" key="1">
    <citation type="submission" date="2016-10" db="EMBL/GenBank/DDBJ databases">
        <authorList>
            <person name="de Groot N.N."/>
        </authorList>
    </citation>
    <scope>NUCLEOTIDE SEQUENCE [LARGE SCALE GENOMIC DNA]</scope>
    <source>
        <strain evidence="2 3">DSM 25927</strain>
    </source>
</reference>
<dbReference type="Pfam" id="PF00551">
    <property type="entry name" value="Formyl_trans_N"/>
    <property type="match status" value="1"/>
</dbReference>
<dbReference type="GO" id="GO:0004479">
    <property type="term" value="F:methionyl-tRNA formyltransferase activity"/>
    <property type="evidence" value="ECO:0007669"/>
    <property type="project" value="TreeGrafter"/>
</dbReference>
<dbReference type="OrthoDB" id="467573at2"/>
<keyword evidence="3" id="KW-1185">Reference proteome</keyword>
<dbReference type="GO" id="GO:0005829">
    <property type="term" value="C:cytosol"/>
    <property type="evidence" value="ECO:0007669"/>
    <property type="project" value="TreeGrafter"/>
</dbReference>
<dbReference type="SUPFAM" id="SSF53328">
    <property type="entry name" value="Formyltransferase"/>
    <property type="match status" value="1"/>
</dbReference>
<dbReference type="AlphaFoldDB" id="A0A1H9FUY1"/>
<feature type="domain" description="Formyl transferase N-terminal" evidence="1">
    <location>
        <begin position="93"/>
        <end position="188"/>
    </location>
</feature>
<organism evidence="2 3">
    <name type="scientific">Solimonas aquatica</name>
    <dbReference type="NCBI Taxonomy" id="489703"/>
    <lineage>
        <taxon>Bacteria</taxon>
        <taxon>Pseudomonadati</taxon>
        <taxon>Pseudomonadota</taxon>
        <taxon>Gammaproteobacteria</taxon>
        <taxon>Nevskiales</taxon>
        <taxon>Nevskiaceae</taxon>
        <taxon>Solimonas</taxon>
    </lineage>
</organism>
<dbReference type="InterPro" id="IPR036477">
    <property type="entry name" value="Formyl_transf_N_sf"/>
</dbReference>
<dbReference type="Gene3D" id="3.40.50.12230">
    <property type="match status" value="1"/>
</dbReference>
<keyword evidence="2" id="KW-0808">Transferase</keyword>
<dbReference type="InterPro" id="IPR002376">
    <property type="entry name" value="Formyl_transf_N"/>
</dbReference>
<sequence length="268" mass="28887">MRIALLVNRDIESNLALNLLLPQLAGHELSIFVSERVGGGAVSRLLEPLAFIEQDFFNHTFFPLRDAAGGSSAWRSFEGFAREGIPLRSVASARSESGLAALAAVQADLFICIRFGCILGEAAIALPRLGVLNLHSGLLPQYRGVLATFRALAAGDAEYGCTLHRIDTPGIDTGPIIATHRLPVRREHSLLWHILALYPPGVSLIAQAVAQLAGGVALPSQAQTDDGAYFSYPDDAELLAFLSQGWRLFERRDVAELLVRYASHAAPP</sequence>
<proteinExistence type="predicted"/>
<dbReference type="PANTHER" id="PTHR11138">
    <property type="entry name" value="METHIONYL-TRNA FORMYLTRANSFERASE"/>
    <property type="match status" value="1"/>
</dbReference>
<dbReference type="PANTHER" id="PTHR11138:SF5">
    <property type="entry name" value="METHIONYL-TRNA FORMYLTRANSFERASE, MITOCHONDRIAL"/>
    <property type="match status" value="1"/>
</dbReference>
<evidence type="ECO:0000313" key="3">
    <source>
        <dbReference type="Proteomes" id="UP000199233"/>
    </source>
</evidence>